<evidence type="ECO:0000313" key="3">
    <source>
        <dbReference type="Proteomes" id="UP000006054"/>
    </source>
</evidence>
<keyword evidence="1" id="KW-0472">Membrane</keyword>
<dbReference type="EMBL" id="CP003345">
    <property type="protein sequence ID" value="AFM02963.1"/>
    <property type="molecule type" value="Genomic_DNA"/>
</dbReference>
<dbReference type="Gene3D" id="2.170.130.10">
    <property type="entry name" value="TonB-dependent receptor, plug domain"/>
    <property type="match status" value="1"/>
</dbReference>
<reference evidence="3" key="1">
    <citation type="submission" date="2012-06" db="EMBL/GenBank/DDBJ databases">
        <title>The complete genome of Flexibacter litoralis DSM 6794.</title>
        <authorList>
            <person name="Lucas S."/>
            <person name="Copeland A."/>
            <person name="Lapidus A."/>
            <person name="Glavina del Rio T."/>
            <person name="Dalin E."/>
            <person name="Tice H."/>
            <person name="Bruce D."/>
            <person name="Goodwin L."/>
            <person name="Pitluck S."/>
            <person name="Peters L."/>
            <person name="Ovchinnikova G."/>
            <person name="Lu M."/>
            <person name="Kyrpides N."/>
            <person name="Mavromatis K."/>
            <person name="Ivanova N."/>
            <person name="Brettin T."/>
            <person name="Detter J.C."/>
            <person name="Han C."/>
            <person name="Larimer F."/>
            <person name="Land M."/>
            <person name="Hauser L."/>
            <person name="Markowitz V."/>
            <person name="Cheng J.-F."/>
            <person name="Hugenholtz P."/>
            <person name="Woyke T."/>
            <person name="Wu D."/>
            <person name="Spring S."/>
            <person name="Lang E."/>
            <person name="Kopitz M."/>
            <person name="Brambilla E."/>
            <person name="Klenk H.-P."/>
            <person name="Eisen J.A."/>
        </authorList>
    </citation>
    <scope>NUCLEOTIDE SEQUENCE [LARGE SCALE GENOMIC DNA]</scope>
    <source>
        <strain evidence="3">ATCC 23117 / DSM 6794 / NBRC 15988 / NCIMB 1366 / Sio-4</strain>
    </source>
</reference>
<dbReference type="STRING" id="880071.Fleli_0487"/>
<gene>
    <name evidence="2" type="ordered locus">Fleli_0487</name>
</gene>
<protein>
    <submittedName>
        <fullName evidence="2">TonB-dependent receptor family protein</fullName>
    </submittedName>
</protein>
<keyword evidence="1" id="KW-0812">Transmembrane</keyword>
<proteinExistence type="predicted"/>
<dbReference type="Proteomes" id="UP000006054">
    <property type="component" value="Chromosome"/>
</dbReference>
<evidence type="ECO:0000313" key="2">
    <source>
        <dbReference type="EMBL" id="AFM02963.1"/>
    </source>
</evidence>
<organism evidence="2 3">
    <name type="scientific">Bernardetia litoralis (strain ATCC 23117 / DSM 6794 / NBRC 15988 / NCIMB 1366 / Fx l1 / Sio-4)</name>
    <name type="common">Flexibacter litoralis</name>
    <dbReference type="NCBI Taxonomy" id="880071"/>
    <lineage>
        <taxon>Bacteria</taxon>
        <taxon>Pseudomonadati</taxon>
        <taxon>Bacteroidota</taxon>
        <taxon>Cytophagia</taxon>
        <taxon>Cytophagales</taxon>
        <taxon>Bernardetiaceae</taxon>
        <taxon>Bernardetia</taxon>
    </lineage>
</organism>
<dbReference type="InterPro" id="IPR037066">
    <property type="entry name" value="Plug_dom_sf"/>
</dbReference>
<name>I4AG78_BERLS</name>
<dbReference type="KEGG" id="fli:Fleli_0487"/>
<dbReference type="RefSeq" id="WP_014796423.1">
    <property type="nucleotide sequence ID" value="NC_018018.1"/>
</dbReference>
<keyword evidence="1" id="KW-1133">Transmembrane helix</keyword>
<dbReference type="eggNOG" id="COG4771">
    <property type="taxonomic scope" value="Bacteria"/>
</dbReference>
<keyword evidence="2" id="KW-0675">Receptor</keyword>
<dbReference type="SUPFAM" id="SSF56935">
    <property type="entry name" value="Porins"/>
    <property type="match status" value="1"/>
</dbReference>
<sequence precursor="true">MKDTSKNQFIVLKIIIFLIFIFAFYIPSFAQNKSEIIIEGQILDSLKKPIATASVGILEEGKAVQTDSLGNFKLISSLEFSKEFLNKEVTLAAQHPEFRTFRQKIILKLYQKYSIRLSEFEELKAVEITAKLNNDDREISKIVLDPKGLEHTPTGTGEFSQILATLGLGIVSNSELSSAYSVRGGNYEENLIYVNGIEIYRPFLVRSGQQEGLSFVNLDLVKKVEFSAGGWQAKWGDKLSSVLNVDYKTPTSFAGSASVGLLGANAHLEGTNKSKRFSYLAGIRHKDLSYLLNTLETQGEYQPRFTDFQSLLNYKLGKLDKNGNFKNKDKNTTLSLLTAYSQNSYRVFPSSRETTFGTFDEQVRFFVDYTGEELMYYTTYQSALRLSQKFSQKFSMDFTISGVDTREREFVDTEGSYRLSDVNNDITSDNFNQSTLIRGAASEYFYARNSLNAQIYSFKNRSSWQLGNRTMVEFGGEIKSENINDELYEYKVLDSAGFADVNYFVDTKTTLNSVRTQGYAQISHFFGTDTAQWHNLTLGVRVHHWSLNGQTFVSPRLQYKYQPDWKADIQFGLAAGIYQQSPFYRELRNFEGEINKSLLAQRSVHIIGSMDWDFQFNKRPFKLIVESYYKQIANLIPYDVDNMRLRYYATNGAKGYAWGIDSRISGEFIRGTESWFSLSYLQTKEDVDFDERGWVRRPTDQRITATIFFEDHFPDNPTFRVNLRLLFGSGVPFGAPNNQNYRSSFSNPAYRRVDIGFSKSLVFDEDKRIKSIWIGLEVLNILGVENIISHQWISDYVNDVQLAVPNGLSQRFLNIRGVVKF</sequence>
<evidence type="ECO:0000256" key="1">
    <source>
        <dbReference type="SAM" id="Phobius"/>
    </source>
</evidence>
<accession>I4AG78</accession>
<dbReference type="PATRIC" id="fig|880071.3.peg.461"/>
<keyword evidence="3" id="KW-1185">Reference proteome</keyword>
<feature type="transmembrane region" description="Helical" evidence="1">
    <location>
        <begin position="9"/>
        <end position="26"/>
    </location>
</feature>
<dbReference type="HOGENOM" id="CLU_353690_0_0_10"/>
<dbReference type="AlphaFoldDB" id="I4AG78"/>